<proteinExistence type="predicted"/>
<feature type="transmembrane region" description="Helical" evidence="6">
    <location>
        <begin position="275"/>
        <end position="292"/>
    </location>
</feature>
<dbReference type="GO" id="GO:0019825">
    <property type="term" value="F:oxygen binding"/>
    <property type="evidence" value="ECO:0007669"/>
    <property type="project" value="InterPro"/>
</dbReference>
<name>A0A4U2Z6U3_9BACT</name>
<dbReference type="AlphaFoldDB" id="A0A4U2Z6U3"/>
<feature type="domain" description="Globin-sensor" evidence="7">
    <location>
        <begin position="2"/>
        <end position="154"/>
    </location>
</feature>
<dbReference type="InterPro" id="IPR012292">
    <property type="entry name" value="Globin/Proto"/>
</dbReference>
<evidence type="ECO:0000256" key="6">
    <source>
        <dbReference type="SAM" id="Phobius"/>
    </source>
</evidence>
<protein>
    <recommendedName>
        <fullName evidence="7">Globin-sensor domain-containing protein</fullName>
    </recommendedName>
</protein>
<evidence type="ECO:0000256" key="3">
    <source>
        <dbReference type="ARBA" id="ARBA00022692"/>
    </source>
</evidence>
<evidence type="ECO:0000256" key="4">
    <source>
        <dbReference type="ARBA" id="ARBA00022989"/>
    </source>
</evidence>
<dbReference type="Pfam" id="PF06146">
    <property type="entry name" value="PsiE"/>
    <property type="match status" value="1"/>
</dbReference>
<evidence type="ECO:0000256" key="2">
    <source>
        <dbReference type="ARBA" id="ARBA00022475"/>
    </source>
</evidence>
<dbReference type="CDD" id="cd14761">
    <property type="entry name" value="GS_GsGCS-like"/>
    <property type="match status" value="1"/>
</dbReference>
<feature type="transmembrane region" description="Helical" evidence="6">
    <location>
        <begin position="178"/>
        <end position="203"/>
    </location>
</feature>
<accession>A0A4U2Z6U3</accession>
<dbReference type="Gene3D" id="1.10.490.10">
    <property type="entry name" value="Globins"/>
    <property type="match status" value="1"/>
</dbReference>
<dbReference type="GO" id="GO:0005886">
    <property type="term" value="C:plasma membrane"/>
    <property type="evidence" value="ECO:0007669"/>
    <property type="project" value="UniProtKB-SubCell"/>
</dbReference>
<dbReference type="GO" id="GO:0020037">
    <property type="term" value="F:heme binding"/>
    <property type="evidence" value="ECO:0007669"/>
    <property type="project" value="InterPro"/>
</dbReference>
<evidence type="ECO:0000313" key="9">
    <source>
        <dbReference type="Proteomes" id="UP000309561"/>
    </source>
</evidence>
<comment type="caution">
    <text evidence="8">The sequence shown here is derived from an EMBL/GenBank/DDBJ whole genome shotgun (WGS) entry which is preliminary data.</text>
</comment>
<dbReference type="SUPFAM" id="SSF46458">
    <property type="entry name" value="Globin-like"/>
    <property type="match status" value="1"/>
</dbReference>
<keyword evidence="2" id="KW-1003">Cell membrane</keyword>
<keyword evidence="5 6" id="KW-0472">Membrane</keyword>
<evidence type="ECO:0000313" key="8">
    <source>
        <dbReference type="EMBL" id="TKI69947.1"/>
    </source>
</evidence>
<dbReference type="Pfam" id="PF11563">
    <property type="entry name" value="Protoglobin"/>
    <property type="match status" value="1"/>
</dbReference>
<dbReference type="RefSeq" id="WP_137012862.1">
    <property type="nucleotide sequence ID" value="NZ_SZPX01000003.1"/>
</dbReference>
<dbReference type="InterPro" id="IPR009050">
    <property type="entry name" value="Globin-like_sf"/>
</dbReference>
<feature type="transmembrane region" description="Helical" evidence="6">
    <location>
        <begin position="245"/>
        <end position="263"/>
    </location>
</feature>
<dbReference type="EMBL" id="SZPX01000003">
    <property type="protein sequence ID" value="TKI69947.1"/>
    <property type="molecule type" value="Genomic_DNA"/>
</dbReference>
<dbReference type="Proteomes" id="UP000309561">
    <property type="component" value="Unassembled WGS sequence"/>
</dbReference>
<organism evidence="8 9">
    <name type="scientific">Sulfurimonas crateris</name>
    <dbReference type="NCBI Taxonomy" id="2574727"/>
    <lineage>
        <taxon>Bacteria</taxon>
        <taxon>Pseudomonadati</taxon>
        <taxon>Campylobacterota</taxon>
        <taxon>Epsilonproteobacteria</taxon>
        <taxon>Campylobacterales</taxon>
        <taxon>Sulfurimonadaceae</taxon>
        <taxon>Sulfurimonas</taxon>
    </lineage>
</organism>
<keyword evidence="4 6" id="KW-1133">Transmembrane helix</keyword>
<feature type="transmembrane region" description="Helical" evidence="6">
    <location>
        <begin position="215"/>
        <end position="233"/>
    </location>
</feature>
<dbReference type="InterPro" id="IPR020948">
    <property type="entry name" value="P_starv_induced_PsiE-like"/>
</dbReference>
<evidence type="ECO:0000256" key="1">
    <source>
        <dbReference type="ARBA" id="ARBA00004651"/>
    </source>
</evidence>
<dbReference type="InterPro" id="IPR044398">
    <property type="entry name" value="Globin-sensor_dom"/>
</dbReference>
<reference evidence="8 9" key="1">
    <citation type="submission" date="2019-04" db="EMBL/GenBank/DDBJ databases">
        <title>Sulfurimonas crateris sp. nov. a facultative anaerobic sulfur-oxidizing chemolithautotrophic bacterium isolated from a terrestrial mud vulcano.</title>
        <authorList>
            <person name="Ratnikova N.M."/>
            <person name="Slobodkin A.I."/>
            <person name="Merkel A.Y."/>
            <person name="Novikov A."/>
            <person name="Bonch-Osmolovskaya E.A."/>
            <person name="Slobodkina G.B."/>
        </authorList>
    </citation>
    <scope>NUCLEOTIDE SEQUENCE [LARGE SCALE GENOMIC DNA]</scope>
    <source>
        <strain evidence="8 9">SN118</strain>
    </source>
</reference>
<sequence length="311" mass="35601">MQQHQSLKEHYKFTKEEALILKELQPRMEELSNRFIEEFYDYIWGFGSTAKFLKNQKIIDYHREKIKAWFVNLFCGKYDLEYFTYLYKIGEIHVRIGLPTHYVNSAFTFVRTFIIKNLHENCENDRRSMMEIEAVEKIIDINLDTLTSSYREEELGKFLSLSKVEKTILSGLKRFNSYVNFFLAGSLALVAFFAIGLFGYDIYLLFFTDIGIEKGILTVLGSLLVLWAAIELIHEEINHLQGKGFAIGAFIMLAMAALIRKVLIYSLSSESGKELLIIGAVIVALAVAYWLVGAKRVVGVSTNKADSAFSS</sequence>
<evidence type="ECO:0000256" key="5">
    <source>
        <dbReference type="ARBA" id="ARBA00023136"/>
    </source>
</evidence>
<evidence type="ECO:0000259" key="7">
    <source>
        <dbReference type="Pfam" id="PF11563"/>
    </source>
</evidence>
<keyword evidence="9" id="KW-1185">Reference proteome</keyword>
<gene>
    <name evidence="8" type="ORF">FCU45_04870</name>
</gene>
<comment type="subcellular location">
    <subcellularLocation>
        <location evidence="1">Cell membrane</location>
        <topology evidence="1">Multi-pass membrane protein</topology>
    </subcellularLocation>
</comment>
<dbReference type="OrthoDB" id="9774793at2"/>
<keyword evidence="3 6" id="KW-0812">Transmembrane</keyword>